<protein>
    <submittedName>
        <fullName evidence="5">Dihydrodipicolinate reductase</fullName>
    </submittedName>
</protein>
<evidence type="ECO:0000256" key="2">
    <source>
        <dbReference type="ARBA" id="ARBA00023002"/>
    </source>
</evidence>
<keyword evidence="2" id="KW-0560">Oxidoreductase</keyword>
<dbReference type="InterPro" id="IPR036291">
    <property type="entry name" value="NAD(P)-bd_dom_sf"/>
</dbReference>
<comment type="caution">
    <text evidence="5">The sequence shown here is derived from an EMBL/GenBank/DDBJ whole genome shotgun (WGS) entry which is preliminary data.</text>
</comment>
<dbReference type="EMBL" id="JAVRHT010000027">
    <property type="protein sequence ID" value="MDT0632390.1"/>
    <property type="molecule type" value="Genomic_DNA"/>
</dbReference>
<dbReference type="Pfam" id="PF19328">
    <property type="entry name" value="DAP_DH_C"/>
    <property type="match status" value="1"/>
</dbReference>
<feature type="domain" description="Dihydrodipicolinate reductase N-terminal" evidence="3">
    <location>
        <begin position="5"/>
        <end position="97"/>
    </location>
</feature>
<name>A0ABU3BT24_9BACT</name>
<keyword evidence="6" id="KW-1185">Reference proteome</keyword>
<dbReference type="SUPFAM" id="SSF51735">
    <property type="entry name" value="NAD(P)-binding Rossmann-fold domains"/>
    <property type="match status" value="1"/>
</dbReference>
<feature type="domain" description="2,4-diaminopentanoate dehydrogenase C-terminal" evidence="4">
    <location>
        <begin position="137"/>
        <end position="323"/>
    </location>
</feature>
<gene>
    <name evidence="5" type="ORF">RM540_11580</name>
</gene>
<reference evidence="5 6" key="1">
    <citation type="submission" date="2023-09" db="EMBL/GenBank/DDBJ databases">
        <authorList>
            <person name="Rey-Velasco X."/>
        </authorList>
    </citation>
    <scope>NUCLEOTIDE SEQUENCE [LARGE SCALE GENOMIC DNA]</scope>
    <source>
        <strain evidence="5 6">F394</strain>
    </source>
</reference>
<dbReference type="Proteomes" id="UP001267426">
    <property type="component" value="Unassembled WGS sequence"/>
</dbReference>
<organism evidence="5 6">
    <name type="scientific">Rubrivirga litoralis</name>
    <dbReference type="NCBI Taxonomy" id="3075598"/>
    <lineage>
        <taxon>Bacteria</taxon>
        <taxon>Pseudomonadati</taxon>
        <taxon>Rhodothermota</taxon>
        <taxon>Rhodothermia</taxon>
        <taxon>Rhodothermales</taxon>
        <taxon>Rubricoccaceae</taxon>
        <taxon>Rubrivirga</taxon>
    </lineage>
</organism>
<keyword evidence="1" id="KW-0521">NADP</keyword>
<evidence type="ECO:0000259" key="3">
    <source>
        <dbReference type="Pfam" id="PF01113"/>
    </source>
</evidence>
<accession>A0ABU3BT24</accession>
<dbReference type="RefSeq" id="WP_311664239.1">
    <property type="nucleotide sequence ID" value="NZ_JAVRHT010000027.1"/>
</dbReference>
<proteinExistence type="predicted"/>
<dbReference type="InterPro" id="IPR000846">
    <property type="entry name" value="DapB_N"/>
</dbReference>
<evidence type="ECO:0000256" key="1">
    <source>
        <dbReference type="ARBA" id="ARBA00022857"/>
    </source>
</evidence>
<evidence type="ECO:0000313" key="5">
    <source>
        <dbReference type="EMBL" id="MDT0632390.1"/>
    </source>
</evidence>
<sequence length="339" mass="35074">MPLRVVQFGLGPIGRACARLVQSRPALDLVGALDLEAVGRDVGEVLGGEPVGVLVRDDAEAALAAWRPDVVLHTTSSFLDRIEGQIMTCVAAGAHVVSSAEELVWPFERDAGFSERVDAAARRAGVAVVGTGVNPGFVMDLLPVVLSSACARVERVDVWRSVDAGRRRGPLQRKVGAGLSAEAFREREAAGGFGHIGMVESARVLAAGLGWGGVEIEETFGPHVSDADHETEHVTVRAGSVAGIHQTATVRQGGAVRATLTLTMAVGAPDEDRVLIAGDPGLDVVVRGGTFGDTATVAALVNAVPRVAAVRPGLRTVLDLPAAAVGGRSRSVRFGACSR</sequence>
<dbReference type="CDD" id="cd24146">
    <property type="entry name" value="nat-AmDH_N_like"/>
    <property type="match status" value="1"/>
</dbReference>
<evidence type="ECO:0000313" key="6">
    <source>
        <dbReference type="Proteomes" id="UP001267426"/>
    </source>
</evidence>
<evidence type="ECO:0000259" key="4">
    <source>
        <dbReference type="Pfam" id="PF19328"/>
    </source>
</evidence>
<dbReference type="Pfam" id="PF01113">
    <property type="entry name" value="DapB_N"/>
    <property type="match status" value="1"/>
</dbReference>
<dbReference type="InterPro" id="IPR045760">
    <property type="entry name" value="DAP_DH_C"/>
</dbReference>
<dbReference type="Gene3D" id="3.40.50.720">
    <property type="entry name" value="NAD(P)-binding Rossmann-like Domain"/>
    <property type="match status" value="1"/>
</dbReference>